<sequence length="243" mass="27644">MHRYIDECFQRNNWLFLGKQEYNTDRVRMKMPRFSIAILILLYLVAQGTAIEKPQYEIVHTESDFEVRLYTQSTWMAAPVTEISFQKATLDGYHRLFQYTQGANLNWTRIPMTVPVVTSIVPGAGPFQSSAYSVLFYLPVEFQDDPPVPIPELHLTPYGWSSHCVAVREFSGYANDDNIVSEAEALAVSLSRSTWTNTTAAESKFSYSIAQYDSPFHFIGRVNEVWADVNATGGCEYSNIATY</sequence>
<protein>
    <recommendedName>
        <fullName evidence="4">SOUL heme-binding protein</fullName>
    </recommendedName>
</protein>
<dbReference type="Proteomes" id="UP000091857">
    <property type="component" value="Chromosome 6"/>
</dbReference>
<dbReference type="OrthoDB" id="6424451at2759"/>
<evidence type="ECO:0000313" key="2">
    <source>
        <dbReference type="EMBL" id="OAY47812.1"/>
    </source>
</evidence>
<gene>
    <name evidence="2" type="ORF">MANES_06G107400v8</name>
</gene>
<dbReference type="FunFam" id="3.20.80.10:FF:000002">
    <property type="entry name" value="Heme-binding protein 2"/>
    <property type="match status" value="1"/>
</dbReference>
<accession>A0A2C9VPU4</accession>
<dbReference type="InterPro" id="IPR006917">
    <property type="entry name" value="SOUL_heme-bd"/>
</dbReference>
<evidence type="ECO:0008006" key="4">
    <source>
        <dbReference type="Google" id="ProtNLM"/>
    </source>
</evidence>
<comment type="similarity">
    <text evidence="1">Belongs to the HEBP family.</text>
</comment>
<dbReference type="Pfam" id="PF04832">
    <property type="entry name" value="SOUL"/>
    <property type="match status" value="1"/>
</dbReference>
<dbReference type="OMA" id="FIQGANM"/>
<dbReference type="EMBL" id="CM004392">
    <property type="protein sequence ID" value="OAY47812.1"/>
    <property type="molecule type" value="Genomic_DNA"/>
</dbReference>
<dbReference type="InterPro" id="IPR011256">
    <property type="entry name" value="Reg_factor_effector_dom_sf"/>
</dbReference>
<proteinExistence type="inferred from homology"/>
<dbReference type="SUPFAM" id="SSF55136">
    <property type="entry name" value="Probable bacterial effector-binding domain"/>
    <property type="match status" value="1"/>
</dbReference>
<organism evidence="2 3">
    <name type="scientific">Manihot esculenta</name>
    <name type="common">Cassava</name>
    <name type="synonym">Jatropha manihot</name>
    <dbReference type="NCBI Taxonomy" id="3983"/>
    <lineage>
        <taxon>Eukaryota</taxon>
        <taxon>Viridiplantae</taxon>
        <taxon>Streptophyta</taxon>
        <taxon>Embryophyta</taxon>
        <taxon>Tracheophyta</taxon>
        <taxon>Spermatophyta</taxon>
        <taxon>Magnoliopsida</taxon>
        <taxon>eudicotyledons</taxon>
        <taxon>Gunneridae</taxon>
        <taxon>Pentapetalae</taxon>
        <taxon>rosids</taxon>
        <taxon>fabids</taxon>
        <taxon>Malpighiales</taxon>
        <taxon>Euphorbiaceae</taxon>
        <taxon>Crotonoideae</taxon>
        <taxon>Manihoteae</taxon>
        <taxon>Manihot</taxon>
    </lineage>
</organism>
<reference evidence="3" key="1">
    <citation type="journal article" date="2016" name="Nat. Biotechnol.">
        <title>Sequencing wild and cultivated cassava and related species reveals extensive interspecific hybridization and genetic diversity.</title>
        <authorList>
            <person name="Bredeson J.V."/>
            <person name="Lyons J.B."/>
            <person name="Prochnik S.E."/>
            <person name="Wu G.A."/>
            <person name="Ha C.M."/>
            <person name="Edsinger-Gonzales E."/>
            <person name="Grimwood J."/>
            <person name="Schmutz J."/>
            <person name="Rabbi I.Y."/>
            <person name="Egesi C."/>
            <person name="Nauluvula P."/>
            <person name="Lebot V."/>
            <person name="Ndunguru J."/>
            <person name="Mkamilo G."/>
            <person name="Bart R.S."/>
            <person name="Setter T.L."/>
            <person name="Gleadow R.M."/>
            <person name="Kulakow P."/>
            <person name="Ferguson M.E."/>
            <person name="Rounsley S."/>
            <person name="Rokhsar D.S."/>
        </authorList>
    </citation>
    <scope>NUCLEOTIDE SEQUENCE [LARGE SCALE GENOMIC DNA]</scope>
    <source>
        <strain evidence="3">cv. AM560-2</strain>
    </source>
</reference>
<dbReference type="PANTHER" id="PTHR11220">
    <property type="entry name" value="HEME-BINDING PROTEIN-RELATED"/>
    <property type="match status" value="1"/>
</dbReference>
<dbReference type="AlphaFoldDB" id="A0A2C9VPU4"/>
<evidence type="ECO:0000256" key="1">
    <source>
        <dbReference type="ARBA" id="ARBA00009817"/>
    </source>
</evidence>
<dbReference type="PANTHER" id="PTHR11220:SF1">
    <property type="entry name" value="HEME-BINDING PROTEIN 2"/>
    <property type="match status" value="1"/>
</dbReference>
<keyword evidence="3" id="KW-1185">Reference proteome</keyword>
<comment type="caution">
    <text evidence="2">The sequence shown here is derived from an EMBL/GenBank/DDBJ whole genome shotgun (WGS) entry which is preliminary data.</text>
</comment>
<dbReference type="Gene3D" id="3.20.80.10">
    <property type="entry name" value="Regulatory factor, effector binding domain"/>
    <property type="match status" value="1"/>
</dbReference>
<dbReference type="STRING" id="3983.A0A2C9VPU4"/>
<evidence type="ECO:0000313" key="3">
    <source>
        <dbReference type="Proteomes" id="UP000091857"/>
    </source>
</evidence>
<dbReference type="Gramene" id="Manes.06G107400.1.v8.1">
    <property type="protein sequence ID" value="Manes.06G107400.1.v8.1.CDS"/>
    <property type="gene ID" value="Manes.06G107400.v8.1"/>
</dbReference>
<name>A0A2C9VPU4_MANES</name>